<feature type="transmembrane region" description="Helical" evidence="7">
    <location>
        <begin position="235"/>
        <end position="256"/>
    </location>
</feature>
<sequence>MKKKTTWKTIVATLVALFHIIPIYITLVASVKEQSDFSSYWIFPKKLFFENYSIALNSGGMLLAFRNTIIITLISVVLIVFVGAMASYPLSRNNTKINVFIMTFVLAIMMVPPLSLLVPLYSFMAKLKGISTFWGIIVVHVTFQLPLSIFLYTNFIKTIPLALDEAATIDGCSNFSIFYRIILPLLKPITATVIILTGVNIWNDYQFSLYFLQNPNMKVVTLAISSFFAMTGTNLNAAAASAIMGILPISILYIALQKYFVKGMVDSAVK</sequence>
<evidence type="ECO:0000259" key="8">
    <source>
        <dbReference type="PROSITE" id="PS50928"/>
    </source>
</evidence>
<evidence type="ECO:0000313" key="10">
    <source>
        <dbReference type="Proteomes" id="UP000184447"/>
    </source>
</evidence>
<keyword evidence="5 7" id="KW-1133">Transmembrane helix</keyword>
<feature type="transmembrane region" description="Helical" evidence="7">
    <location>
        <begin position="177"/>
        <end position="202"/>
    </location>
</feature>
<dbReference type="GO" id="GO:0005886">
    <property type="term" value="C:plasma membrane"/>
    <property type="evidence" value="ECO:0007669"/>
    <property type="project" value="UniProtKB-SubCell"/>
</dbReference>
<evidence type="ECO:0000256" key="2">
    <source>
        <dbReference type="ARBA" id="ARBA00022448"/>
    </source>
</evidence>
<feature type="transmembrane region" description="Helical" evidence="7">
    <location>
        <begin position="69"/>
        <end position="90"/>
    </location>
</feature>
<evidence type="ECO:0000256" key="3">
    <source>
        <dbReference type="ARBA" id="ARBA00022475"/>
    </source>
</evidence>
<dbReference type="PROSITE" id="PS50928">
    <property type="entry name" value="ABC_TM1"/>
    <property type="match status" value="1"/>
</dbReference>
<organism evidence="9 10">
    <name type="scientific">Clostridium grantii DSM 8605</name>
    <dbReference type="NCBI Taxonomy" id="1121316"/>
    <lineage>
        <taxon>Bacteria</taxon>
        <taxon>Bacillati</taxon>
        <taxon>Bacillota</taxon>
        <taxon>Clostridia</taxon>
        <taxon>Eubacteriales</taxon>
        <taxon>Clostridiaceae</taxon>
        <taxon>Clostridium</taxon>
    </lineage>
</organism>
<dbReference type="RefSeq" id="WP_073337694.1">
    <property type="nucleotide sequence ID" value="NZ_FQXM01000006.1"/>
</dbReference>
<feature type="domain" description="ABC transmembrane type-1" evidence="8">
    <location>
        <begin position="65"/>
        <end position="256"/>
    </location>
</feature>
<protein>
    <submittedName>
        <fullName evidence="9">Carbohydrate ABC transporter membrane protein 2, CUT1 family</fullName>
    </submittedName>
</protein>
<keyword evidence="10" id="KW-1185">Reference proteome</keyword>
<evidence type="ECO:0000256" key="1">
    <source>
        <dbReference type="ARBA" id="ARBA00004651"/>
    </source>
</evidence>
<dbReference type="InterPro" id="IPR000515">
    <property type="entry name" value="MetI-like"/>
</dbReference>
<evidence type="ECO:0000313" key="9">
    <source>
        <dbReference type="EMBL" id="SHH51700.1"/>
    </source>
</evidence>
<evidence type="ECO:0000256" key="7">
    <source>
        <dbReference type="RuleBase" id="RU363032"/>
    </source>
</evidence>
<feature type="transmembrane region" description="Helical" evidence="7">
    <location>
        <begin position="133"/>
        <end position="156"/>
    </location>
</feature>
<evidence type="ECO:0000256" key="6">
    <source>
        <dbReference type="ARBA" id="ARBA00023136"/>
    </source>
</evidence>
<proteinExistence type="inferred from homology"/>
<reference evidence="9 10" key="1">
    <citation type="submission" date="2016-11" db="EMBL/GenBank/DDBJ databases">
        <authorList>
            <person name="Jaros S."/>
            <person name="Januszkiewicz K."/>
            <person name="Wedrychowicz H."/>
        </authorList>
    </citation>
    <scope>NUCLEOTIDE SEQUENCE [LARGE SCALE GENOMIC DNA]</scope>
    <source>
        <strain evidence="9 10">DSM 8605</strain>
    </source>
</reference>
<keyword evidence="2 7" id="KW-0813">Transport</keyword>
<dbReference type="InterPro" id="IPR035906">
    <property type="entry name" value="MetI-like_sf"/>
</dbReference>
<comment type="similarity">
    <text evidence="7">Belongs to the binding-protein-dependent transport system permease family.</text>
</comment>
<keyword evidence="6 7" id="KW-0472">Membrane</keyword>
<feature type="transmembrane region" description="Helical" evidence="7">
    <location>
        <begin position="12"/>
        <end position="31"/>
    </location>
</feature>
<dbReference type="Gene3D" id="1.10.3720.10">
    <property type="entry name" value="MetI-like"/>
    <property type="match status" value="1"/>
</dbReference>
<dbReference type="CDD" id="cd06261">
    <property type="entry name" value="TM_PBP2"/>
    <property type="match status" value="1"/>
</dbReference>
<dbReference type="SUPFAM" id="SSF161098">
    <property type="entry name" value="MetI-like"/>
    <property type="match status" value="1"/>
</dbReference>
<accession>A0A1M5TM29</accession>
<keyword evidence="3" id="KW-1003">Cell membrane</keyword>
<dbReference type="GO" id="GO:0055085">
    <property type="term" value="P:transmembrane transport"/>
    <property type="evidence" value="ECO:0007669"/>
    <property type="project" value="InterPro"/>
</dbReference>
<dbReference type="OrthoDB" id="9794684at2"/>
<comment type="subcellular location">
    <subcellularLocation>
        <location evidence="1 7">Cell membrane</location>
        <topology evidence="1 7">Multi-pass membrane protein</topology>
    </subcellularLocation>
</comment>
<evidence type="ECO:0000256" key="5">
    <source>
        <dbReference type="ARBA" id="ARBA00022989"/>
    </source>
</evidence>
<dbReference type="Proteomes" id="UP000184447">
    <property type="component" value="Unassembled WGS sequence"/>
</dbReference>
<dbReference type="STRING" id="1121316.SAMN02745207_01377"/>
<dbReference type="EMBL" id="FQXM01000006">
    <property type="protein sequence ID" value="SHH51700.1"/>
    <property type="molecule type" value="Genomic_DNA"/>
</dbReference>
<keyword evidence="4 7" id="KW-0812">Transmembrane</keyword>
<dbReference type="AlphaFoldDB" id="A0A1M5TM29"/>
<name>A0A1M5TM29_9CLOT</name>
<dbReference type="Pfam" id="PF00528">
    <property type="entry name" value="BPD_transp_1"/>
    <property type="match status" value="1"/>
</dbReference>
<evidence type="ECO:0000256" key="4">
    <source>
        <dbReference type="ARBA" id="ARBA00022692"/>
    </source>
</evidence>
<gene>
    <name evidence="9" type="ORF">SAMN02745207_01377</name>
</gene>
<dbReference type="PANTHER" id="PTHR43744:SF12">
    <property type="entry name" value="ABC TRANSPORTER PERMEASE PROTEIN MG189-RELATED"/>
    <property type="match status" value="1"/>
</dbReference>
<feature type="transmembrane region" description="Helical" evidence="7">
    <location>
        <begin position="97"/>
        <end position="121"/>
    </location>
</feature>
<dbReference type="PANTHER" id="PTHR43744">
    <property type="entry name" value="ABC TRANSPORTER PERMEASE PROTEIN MG189-RELATED-RELATED"/>
    <property type="match status" value="1"/>
</dbReference>